<reference evidence="1 2" key="1">
    <citation type="journal article" date="2022" name="Plant J.">
        <title>Chromosome-level genome of Camellia lanceoleosa provides a valuable resource for understanding genome evolution and self-incompatibility.</title>
        <authorList>
            <person name="Gong W."/>
            <person name="Xiao S."/>
            <person name="Wang L."/>
            <person name="Liao Z."/>
            <person name="Chang Y."/>
            <person name="Mo W."/>
            <person name="Hu G."/>
            <person name="Li W."/>
            <person name="Zhao G."/>
            <person name="Zhu H."/>
            <person name="Hu X."/>
            <person name="Ji K."/>
            <person name="Xiang X."/>
            <person name="Song Q."/>
            <person name="Yuan D."/>
            <person name="Jin S."/>
            <person name="Zhang L."/>
        </authorList>
    </citation>
    <scope>NUCLEOTIDE SEQUENCE [LARGE SCALE GENOMIC DNA]</scope>
    <source>
        <strain evidence="1">SQ_2022a</strain>
    </source>
</reference>
<proteinExistence type="predicted"/>
<gene>
    <name evidence="1" type="ORF">LOK49_LG12G02785</name>
</gene>
<name>A0ACC0FTD0_9ERIC</name>
<organism evidence="1 2">
    <name type="scientific">Camellia lanceoleosa</name>
    <dbReference type="NCBI Taxonomy" id="1840588"/>
    <lineage>
        <taxon>Eukaryota</taxon>
        <taxon>Viridiplantae</taxon>
        <taxon>Streptophyta</taxon>
        <taxon>Embryophyta</taxon>
        <taxon>Tracheophyta</taxon>
        <taxon>Spermatophyta</taxon>
        <taxon>Magnoliopsida</taxon>
        <taxon>eudicotyledons</taxon>
        <taxon>Gunneridae</taxon>
        <taxon>Pentapetalae</taxon>
        <taxon>asterids</taxon>
        <taxon>Ericales</taxon>
        <taxon>Theaceae</taxon>
        <taxon>Camellia</taxon>
    </lineage>
</organism>
<dbReference type="Proteomes" id="UP001060215">
    <property type="component" value="Chromosome 13"/>
</dbReference>
<keyword evidence="2" id="KW-1185">Reference proteome</keyword>
<sequence length="213" mass="23726">MIQVLLKPIVSQLVAELPTSLEEFTSIPSIKEVDDLLVVCVGQMAVIASNDLLWKPLNHEEPLCGSISSQLTNSLQGLHIASELEQVVQLVTNDKLDLGCALIEQAATEKVLRRPYLFLSRRKLATHAKIWLNKCGLRGRADQSSLDTTTAILSSHNIALTKPDNVEMVEWKAFVKQQTSKEFKLYLNKLKQNTGNQKELSSHSVQGLEEQLV</sequence>
<dbReference type="EMBL" id="CM045770">
    <property type="protein sequence ID" value="KAI7991944.1"/>
    <property type="molecule type" value="Genomic_DNA"/>
</dbReference>
<evidence type="ECO:0000313" key="2">
    <source>
        <dbReference type="Proteomes" id="UP001060215"/>
    </source>
</evidence>
<accession>A0ACC0FTD0</accession>
<comment type="caution">
    <text evidence="1">The sequence shown here is derived from an EMBL/GenBank/DDBJ whole genome shotgun (WGS) entry which is preliminary data.</text>
</comment>
<evidence type="ECO:0000313" key="1">
    <source>
        <dbReference type="EMBL" id="KAI7991944.1"/>
    </source>
</evidence>
<protein>
    <submittedName>
        <fullName evidence="1">Uncharacterized protein</fullName>
    </submittedName>
</protein>